<dbReference type="PANTHER" id="PTHR47245:SF2">
    <property type="entry name" value="PEPTIDYL-PROLYL CIS-TRANS ISOMERASE HP_0175-RELATED"/>
    <property type="match status" value="1"/>
</dbReference>
<accession>A4VHZ6</accession>
<dbReference type="EC" id="5.2.1.8" evidence="3"/>
<dbReference type="InterPro" id="IPR023058">
    <property type="entry name" value="PPIase_PpiC_CS"/>
</dbReference>
<sequence>MPADAPRVSRSGRSDRSFKRLIEVIIMGCGCGGSTGGGGCGGGARPEIEVPAEAPLFEELPHEEEHQPAEEQASGEPLLIASSEQEWPRVRVNGVAIAPQAIAQELQYHPAESRDEAVFLATQALVVRELLQQRIAELGLVVRAESGESEEEAATRTLIEQEVPLPLADEAACQQYYNGNRQRFFSAPLLAARHILLACPADDAEARSLAREQALGLLQQLQAAPQRFAELALQHSACPSKEQGGALGQISKGQTVPEFERQLFRLPVGLCQQPLESRYGYHLVFVDQRIEGEQLPYEIVAGTIRAELNQRVWQIGVSQYLQNLVGAANIEGIHLQGAETPLMQ</sequence>
<evidence type="ECO:0000313" key="7">
    <source>
        <dbReference type="EMBL" id="ABP78597.1"/>
    </source>
</evidence>
<dbReference type="GO" id="GO:0003755">
    <property type="term" value="F:peptidyl-prolyl cis-trans isomerase activity"/>
    <property type="evidence" value="ECO:0007669"/>
    <property type="project" value="UniProtKB-KW"/>
</dbReference>
<dbReference type="Pfam" id="PF00639">
    <property type="entry name" value="Rotamase"/>
    <property type="match status" value="1"/>
</dbReference>
<dbReference type="AlphaFoldDB" id="A4VHZ6"/>
<dbReference type="InterPro" id="IPR000297">
    <property type="entry name" value="PPIase_PpiC"/>
</dbReference>
<comment type="catalytic activity">
    <reaction evidence="1">
        <text>[protein]-peptidylproline (omega=180) = [protein]-peptidylproline (omega=0)</text>
        <dbReference type="Rhea" id="RHEA:16237"/>
        <dbReference type="Rhea" id="RHEA-COMP:10747"/>
        <dbReference type="Rhea" id="RHEA-COMP:10748"/>
        <dbReference type="ChEBI" id="CHEBI:83833"/>
        <dbReference type="ChEBI" id="CHEBI:83834"/>
        <dbReference type="EC" id="5.2.1.8"/>
    </reaction>
</comment>
<evidence type="ECO:0000256" key="3">
    <source>
        <dbReference type="ARBA" id="ARBA00013194"/>
    </source>
</evidence>
<evidence type="ECO:0000256" key="5">
    <source>
        <dbReference type="PROSITE-ProRule" id="PRU00278"/>
    </source>
</evidence>
<gene>
    <name evidence="7" type="ordered locus">PST_0900</name>
</gene>
<keyword evidence="5 7" id="KW-0413">Isomerase</keyword>
<comment type="similarity">
    <text evidence="2">Belongs to the PpiC/parvulin rotamase family.</text>
</comment>
<dbReference type="InterPro" id="IPR050245">
    <property type="entry name" value="PrsA_foldase"/>
</dbReference>
<dbReference type="InterPro" id="IPR046357">
    <property type="entry name" value="PPIase_dom_sf"/>
</dbReference>
<evidence type="ECO:0000313" key="8">
    <source>
        <dbReference type="Proteomes" id="UP000000233"/>
    </source>
</evidence>
<dbReference type="PANTHER" id="PTHR47245">
    <property type="entry name" value="PEPTIDYLPROLYL ISOMERASE"/>
    <property type="match status" value="1"/>
</dbReference>
<dbReference type="Gene3D" id="3.10.50.40">
    <property type="match status" value="1"/>
</dbReference>
<dbReference type="eggNOG" id="COG0760">
    <property type="taxonomic scope" value="Bacteria"/>
</dbReference>
<dbReference type="Proteomes" id="UP000000233">
    <property type="component" value="Chromosome"/>
</dbReference>
<dbReference type="HOGENOM" id="CLU_034646_9_1_6"/>
<evidence type="ECO:0000259" key="6">
    <source>
        <dbReference type="PROSITE" id="PS50198"/>
    </source>
</evidence>
<dbReference type="SUPFAM" id="SSF54534">
    <property type="entry name" value="FKBP-like"/>
    <property type="match status" value="1"/>
</dbReference>
<dbReference type="PROSITE" id="PS50198">
    <property type="entry name" value="PPIC_PPIASE_2"/>
    <property type="match status" value="1"/>
</dbReference>
<feature type="domain" description="PpiC" evidence="6">
    <location>
        <begin position="187"/>
        <end position="288"/>
    </location>
</feature>
<keyword evidence="8" id="KW-1185">Reference proteome</keyword>
<dbReference type="PROSITE" id="PS01096">
    <property type="entry name" value="PPIC_PPIASE_1"/>
    <property type="match status" value="1"/>
</dbReference>
<name>A4VHZ6_STUS1</name>
<proteinExistence type="inferred from homology"/>
<protein>
    <recommendedName>
        <fullName evidence="3">peptidylprolyl isomerase</fullName>
        <ecNumber evidence="3">5.2.1.8</ecNumber>
    </recommendedName>
</protein>
<dbReference type="KEGG" id="psa:PST_0900"/>
<reference evidence="7 8" key="1">
    <citation type="journal article" date="2008" name="Proc. Natl. Acad. Sci. U.S.A.">
        <title>Nitrogen fixation island and rhizosphere competence traits in the genome of root-associated Pseudomonas stutzeri A1501.</title>
        <authorList>
            <person name="Yan Y."/>
            <person name="Yang J."/>
            <person name="Dou Y."/>
            <person name="Chen M."/>
            <person name="Ping S."/>
            <person name="Peng J."/>
            <person name="Lu W."/>
            <person name="Zhang W."/>
            <person name="Yao Z."/>
            <person name="Li H."/>
            <person name="Liu W."/>
            <person name="He S."/>
            <person name="Geng L."/>
            <person name="Zhang X."/>
            <person name="Yang F."/>
            <person name="Yu H."/>
            <person name="Zhan Y."/>
            <person name="Li D."/>
            <person name="Lin Z."/>
            <person name="Wang Y."/>
            <person name="Elmerich C."/>
            <person name="Lin M."/>
            <person name="Jin Q."/>
        </authorList>
    </citation>
    <scope>NUCLEOTIDE SEQUENCE [LARGE SCALE GENOMIC DNA]</scope>
    <source>
        <strain evidence="7 8">A1501</strain>
    </source>
</reference>
<keyword evidence="4 5" id="KW-0697">Rotamase</keyword>
<evidence type="ECO:0000256" key="2">
    <source>
        <dbReference type="ARBA" id="ARBA00007656"/>
    </source>
</evidence>
<evidence type="ECO:0000256" key="1">
    <source>
        <dbReference type="ARBA" id="ARBA00000971"/>
    </source>
</evidence>
<dbReference type="EMBL" id="CP000304">
    <property type="protein sequence ID" value="ABP78597.1"/>
    <property type="molecule type" value="Genomic_DNA"/>
</dbReference>
<evidence type="ECO:0000256" key="4">
    <source>
        <dbReference type="ARBA" id="ARBA00023110"/>
    </source>
</evidence>
<organism evidence="7 8">
    <name type="scientific">Stutzerimonas stutzeri (strain A1501)</name>
    <name type="common">Pseudomonas stutzeri</name>
    <dbReference type="NCBI Taxonomy" id="379731"/>
    <lineage>
        <taxon>Bacteria</taxon>
        <taxon>Pseudomonadati</taxon>
        <taxon>Pseudomonadota</taxon>
        <taxon>Gammaproteobacteria</taxon>
        <taxon>Pseudomonadales</taxon>
        <taxon>Pseudomonadaceae</taxon>
        <taxon>Stutzerimonas</taxon>
    </lineage>
</organism>